<feature type="region of interest" description="Disordered" evidence="9">
    <location>
        <begin position="1578"/>
        <end position="1667"/>
    </location>
</feature>
<dbReference type="GO" id="GO:0005886">
    <property type="term" value="C:plasma membrane"/>
    <property type="evidence" value="ECO:0007669"/>
    <property type="project" value="TreeGrafter"/>
</dbReference>
<proteinExistence type="predicted"/>
<evidence type="ECO:0000256" key="10">
    <source>
        <dbReference type="SAM" id="Phobius"/>
    </source>
</evidence>
<feature type="compositionally biased region" description="Polar residues" evidence="9">
    <location>
        <begin position="1585"/>
        <end position="1599"/>
    </location>
</feature>
<evidence type="ECO:0000256" key="8">
    <source>
        <dbReference type="PROSITE-ProRule" id="PRU10141"/>
    </source>
</evidence>
<dbReference type="GO" id="GO:0005524">
    <property type="term" value="F:ATP binding"/>
    <property type="evidence" value="ECO:0007669"/>
    <property type="project" value="UniProtKB-UniRule"/>
</dbReference>
<dbReference type="Gene3D" id="2.60.40.10">
    <property type="entry name" value="Immunoglobulins"/>
    <property type="match status" value="1"/>
</dbReference>
<dbReference type="SMART" id="SM00408">
    <property type="entry name" value="IGc2"/>
    <property type="match status" value="1"/>
</dbReference>
<feature type="compositionally biased region" description="Polar residues" evidence="9">
    <location>
        <begin position="1626"/>
        <end position="1636"/>
    </location>
</feature>
<keyword evidence="7" id="KW-0393">Immunoglobulin domain</keyword>
<feature type="domain" description="Ig-like" evidence="13">
    <location>
        <begin position="990"/>
        <end position="1078"/>
    </location>
</feature>
<dbReference type="PROSITE" id="PS00107">
    <property type="entry name" value="PROTEIN_KINASE_ATP"/>
    <property type="match status" value="1"/>
</dbReference>
<evidence type="ECO:0000256" key="3">
    <source>
        <dbReference type="ARBA" id="ARBA00022989"/>
    </source>
</evidence>
<comment type="subcellular location">
    <subcellularLocation>
        <location evidence="1">Membrane</location>
        <topology evidence="1">Single-pass membrane protein</topology>
    </subcellularLocation>
</comment>
<gene>
    <name evidence="14" type="ORF">JYZ213_LOCUS12731</name>
</gene>
<dbReference type="Pfam" id="PF07714">
    <property type="entry name" value="PK_Tyr_Ser-Thr"/>
    <property type="match status" value="1"/>
</dbReference>
<evidence type="ECO:0000256" key="1">
    <source>
        <dbReference type="ARBA" id="ARBA00004167"/>
    </source>
</evidence>
<dbReference type="Pfam" id="PF13927">
    <property type="entry name" value="Ig_3"/>
    <property type="match status" value="1"/>
</dbReference>
<comment type="caution">
    <text evidence="14">The sequence shown here is derived from an EMBL/GenBank/DDBJ whole genome shotgun (WGS) entry which is preliminary data.</text>
</comment>
<dbReference type="PANTHER" id="PTHR24416:SF611">
    <property type="entry name" value="TYROSINE-PROTEIN KINASE TRANSMEMBRANE RECEPTOR ROR"/>
    <property type="match status" value="1"/>
</dbReference>
<dbReference type="Gene3D" id="1.10.510.10">
    <property type="entry name" value="Transferase(Phosphotransferase) domain 1"/>
    <property type="match status" value="1"/>
</dbReference>
<feature type="transmembrane region" description="Helical" evidence="10">
    <location>
        <begin position="1097"/>
        <end position="1121"/>
    </location>
</feature>
<dbReference type="InterPro" id="IPR000719">
    <property type="entry name" value="Prot_kinase_dom"/>
</dbReference>
<evidence type="ECO:0000313" key="15">
    <source>
        <dbReference type="Proteomes" id="UP000663845"/>
    </source>
</evidence>
<dbReference type="InterPro" id="IPR003599">
    <property type="entry name" value="Ig_sub"/>
</dbReference>
<keyword evidence="8" id="KW-0067">ATP-binding</keyword>
<keyword evidence="2 10" id="KW-0812">Transmembrane</keyword>
<protein>
    <submittedName>
        <fullName evidence="14">Uncharacterized protein</fullName>
    </submittedName>
</protein>
<accession>A0A814CJF3</accession>
<dbReference type="InterPro" id="IPR007110">
    <property type="entry name" value="Ig-like_dom"/>
</dbReference>
<evidence type="ECO:0000256" key="6">
    <source>
        <dbReference type="ARBA" id="ARBA00023180"/>
    </source>
</evidence>
<evidence type="ECO:0000259" key="12">
    <source>
        <dbReference type="PROSITE" id="PS50011"/>
    </source>
</evidence>
<dbReference type="PROSITE" id="PS50011">
    <property type="entry name" value="PROTEIN_KINASE_DOM"/>
    <property type="match status" value="1"/>
</dbReference>
<evidence type="ECO:0000256" key="5">
    <source>
        <dbReference type="ARBA" id="ARBA00023157"/>
    </source>
</evidence>
<evidence type="ECO:0000259" key="13">
    <source>
        <dbReference type="PROSITE" id="PS50835"/>
    </source>
</evidence>
<dbReference type="InterPro" id="IPR001245">
    <property type="entry name" value="Ser-Thr/Tyr_kinase_cat_dom"/>
</dbReference>
<feature type="binding site" evidence="8">
    <location>
        <position position="1197"/>
    </location>
    <ligand>
        <name>ATP</name>
        <dbReference type="ChEBI" id="CHEBI:30616"/>
    </ligand>
</feature>
<feature type="compositionally biased region" description="Pro residues" evidence="9">
    <location>
        <begin position="1646"/>
        <end position="1656"/>
    </location>
</feature>
<dbReference type="GO" id="GO:0007169">
    <property type="term" value="P:cell surface receptor protein tyrosine kinase signaling pathway"/>
    <property type="evidence" value="ECO:0007669"/>
    <property type="project" value="TreeGrafter"/>
</dbReference>
<evidence type="ECO:0000256" key="7">
    <source>
        <dbReference type="ARBA" id="ARBA00023319"/>
    </source>
</evidence>
<dbReference type="GO" id="GO:0043235">
    <property type="term" value="C:receptor complex"/>
    <property type="evidence" value="ECO:0007669"/>
    <property type="project" value="TreeGrafter"/>
</dbReference>
<keyword evidence="4 10" id="KW-0472">Membrane</keyword>
<keyword evidence="8" id="KW-0547">Nucleotide-binding</keyword>
<dbReference type="InterPro" id="IPR003598">
    <property type="entry name" value="Ig_sub2"/>
</dbReference>
<evidence type="ECO:0000256" key="2">
    <source>
        <dbReference type="ARBA" id="ARBA00022692"/>
    </source>
</evidence>
<evidence type="ECO:0000256" key="11">
    <source>
        <dbReference type="SAM" id="SignalP"/>
    </source>
</evidence>
<dbReference type="PANTHER" id="PTHR24416">
    <property type="entry name" value="TYROSINE-PROTEIN KINASE RECEPTOR"/>
    <property type="match status" value="1"/>
</dbReference>
<organism evidence="14 15">
    <name type="scientific">Adineta steineri</name>
    <dbReference type="NCBI Taxonomy" id="433720"/>
    <lineage>
        <taxon>Eukaryota</taxon>
        <taxon>Metazoa</taxon>
        <taxon>Spiralia</taxon>
        <taxon>Gnathifera</taxon>
        <taxon>Rotifera</taxon>
        <taxon>Eurotatoria</taxon>
        <taxon>Bdelloidea</taxon>
        <taxon>Adinetida</taxon>
        <taxon>Adinetidae</taxon>
        <taxon>Adineta</taxon>
    </lineage>
</organism>
<feature type="chain" id="PRO_5032589549" evidence="11">
    <location>
        <begin position="20"/>
        <end position="1667"/>
    </location>
</feature>
<evidence type="ECO:0000313" key="14">
    <source>
        <dbReference type="EMBL" id="CAF0941048.1"/>
    </source>
</evidence>
<dbReference type="CDD" id="cd00096">
    <property type="entry name" value="Ig"/>
    <property type="match status" value="1"/>
</dbReference>
<dbReference type="SMART" id="SM00409">
    <property type="entry name" value="IG"/>
    <property type="match status" value="2"/>
</dbReference>
<dbReference type="EMBL" id="CAJNOG010000100">
    <property type="protein sequence ID" value="CAF0941048.1"/>
    <property type="molecule type" value="Genomic_DNA"/>
</dbReference>
<dbReference type="InterPro" id="IPR013783">
    <property type="entry name" value="Ig-like_fold"/>
</dbReference>
<keyword evidence="5" id="KW-1015">Disulfide bond</keyword>
<name>A0A814CJF3_9BILA</name>
<keyword evidence="11" id="KW-0732">Signal</keyword>
<feature type="signal peptide" evidence="11">
    <location>
        <begin position="1"/>
        <end position="19"/>
    </location>
</feature>
<dbReference type="SUPFAM" id="SSF48726">
    <property type="entry name" value="Immunoglobulin"/>
    <property type="match status" value="2"/>
</dbReference>
<dbReference type="InterPro" id="IPR050122">
    <property type="entry name" value="RTK"/>
</dbReference>
<keyword evidence="3 10" id="KW-1133">Transmembrane helix</keyword>
<dbReference type="GO" id="GO:0004714">
    <property type="term" value="F:transmembrane receptor protein tyrosine kinase activity"/>
    <property type="evidence" value="ECO:0007669"/>
    <property type="project" value="TreeGrafter"/>
</dbReference>
<dbReference type="InterPro" id="IPR036179">
    <property type="entry name" value="Ig-like_dom_sf"/>
</dbReference>
<dbReference type="InterPro" id="IPR017441">
    <property type="entry name" value="Protein_kinase_ATP_BS"/>
</dbReference>
<evidence type="ECO:0000256" key="4">
    <source>
        <dbReference type="ARBA" id="ARBA00023136"/>
    </source>
</evidence>
<dbReference type="PROSITE" id="PS50835">
    <property type="entry name" value="IG_LIKE"/>
    <property type="match status" value="2"/>
</dbReference>
<dbReference type="Gene3D" id="3.30.200.20">
    <property type="entry name" value="Phosphorylase Kinase, domain 1"/>
    <property type="match status" value="1"/>
</dbReference>
<keyword evidence="6" id="KW-0325">Glycoprotein</keyword>
<dbReference type="InterPro" id="IPR011009">
    <property type="entry name" value="Kinase-like_dom_sf"/>
</dbReference>
<dbReference type="SUPFAM" id="SSF56112">
    <property type="entry name" value="Protein kinase-like (PK-like)"/>
    <property type="match status" value="1"/>
</dbReference>
<evidence type="ECO:0000256" key="9">
    <source>
        <dbReference type="SAM" id="MobiDB-lite"/>
    </source>
</evidence>
<feature type="domain" description="Protein kinase" evidence="12">
    <location>
        <begin position="1169"/>
        <end position="1543"/>
    </location>
</feature>
<sequence length="1667" mass="192112">MFRILFILILFVIHESVKIEYPPNQHIEERLRKDIDSIDSIFRYYIVPNELQFHAKAIQDDLPYFLRCKGTTKAIQFTVPTSATKYLSLDTDFNTNIITATLRRNELTSNLVGRYTCSEIINEKKYEATVHVFIQDGKSVFTETVYPTVFKQTGIHFFNLPCQTTSWYPRISCPIPSNSKQCQLRQCVKIEYPPNQHIEERLRKDIDSIDSIFRYYIVPNELQFHAKAIQDDLPYFLRCKGTTKAIQFTVPTSATKYLALDTDYNTNIITATLRRNELTSNLVGRYTCSEIINDKKYEATVHVFIQDGKSVFTETVYPTVFKQTGIHFFNLPCQTTSWYPRISCPIPSNSKQCQLRQCNSKERQANELSCNTPVCDGQEICIPVYYTPIDLKPVFKQTGIHFFNLPCQTTSWYPRISCPIPSNSKQCQLRQCNSKERQANELSCNTPVCDGQEICIPVYYTPIDLKPEKVFFDPQIGFALENPTIPSVLPYFTCMSNYTPSQQSKVPYNTYDPEYVQIHQPSLTVMSDETVRLSCEIQYGTKVDRKIPILFWFEDIYNLNLISNQTEKPVFNLQTQVNSRNSSITLRGFKSNKVYRFYCVRISDQGLYSRSVDITCTDTPSLDLEINLNGADTNDKISYGSNSTYDISIFTIPRSSIVLDLSRNGISLINDKRFELLLSTNQENQFFEYSLTIYNMTFEDETDLKITAKSSASEKTVVIKPNIIGNPVGQLSFVPEQIPHNIPWRNENSNNKVNIYPYGVFERESYRIACTIRHRSDINRPLNIFIKYSQCSIDNCLSNLIDQTCQMTSNQNILSITSNRINDYQTQFISSTSQTIENPTIGYQYLCCYEQNGLINIAKAITILSQNRNMFNIHKPEFSLVTGDILTYRCESHDLIYDDLRMIYNDKFFTYERNRFDPGWRIVGTNQIKQVDVNWNLPLNEQIQSTAIEVKTGPLRMIGNNGYFQCIAISKRPDVIPNANDTYKINVDDPELLEFKNNLQLISRLDRKAGDNVELDCQFNGRPKPKLVWLKGKLPLKNDDSTLQFGDNNGSISITRAQPSDTGYYTCELNNGRDVPLQRSFDLRVKGSNPYSKMSRFTAMIVIISALLLLIMIILLLIFIIKYIRMRRNVQGSMFHGLIQTPLPENFATTEQIRTFLSYINHETLPMAKDDFKELGHGQFGIVYQVRLPEVGLVAAKTLPETIRNNERRRDDRKKSTDIDEENVEILSKHDIQKKKAAEMLIDEIKVMHKAGKHVNIVALKKVAYPEAKFKFMFLGGPIRDEDSFYLMELCSNGSLESMLKYFNQPIQNSATHGKLSLYETLSKQTEPNMTVKQAHEECLLTDDDLKLIAYQVACGVDYLNRRQIAHCDIASRNVLVTSRFIMKICDFGLATWTTYKNYREQLAQHESVQLEKKNNEIATHNLTPELAKTFLRASSPDDRQLLNKLSIKSDVWSFGIFLWTLFLKCRIRPFSKLLDEMEKTPDGGSFFHRLALVISEGHVRQYINYHQEIPQDIDAIISICLVEENNRPEMTRIRALLCHSKMLSKQAFQYYRSEYNRYQEENISDENIESFGEVQGVSDLPSFDSENAINDNDSSGNTRRYENVNFRPTTTVDPGYYQDSYLEPDNNTSRTTTDGPNVYLNDPTPSRPPPPPPPYKKSNGQDDSYL</sequence>
<feature type="domain" description="Ig-like" evidence="13">
    <location>
        <begin position="513"/>
        <end position="615"/>
    </location>
</feature>
<reference evidence="14" key="1">
    <citation type="submission" date="2021-02" db="EMBL/GenBank/DDBJ databases">
        <authorList>
            <person name="Nowell W R."/>
        </authorList>
    </citation>
    <scope>NUCLEOTIDE SEQUENCE</scope>
</reference>
<dbReference type="Proteomes" id="UP000663845">
    <property type="component" value="Unassembled WGS sequence"/>
</dbReference>